<reference evidence="2 3" key="1">
    <citation type="submission" date="2012-06" db="EMBL/GenBank/DDBJ databases">
        <title>Draft Genome Sequence of Lactobacillus pasteurii CRBIP 24.76T.</title>
        <authorList>
            <person name="Cousin S."/>
            <person name="Bouchier C."/>
            <person name="Loux V."/>
            <person name="Ma L."/>
            <person name="Creno S."/>
            <person name="Bizet C."/>
            <person name="Clermont D."/>
        </authorList>
    </citation>
    <scope>NUCLEOTIDE SEQUENCE [LARGE SCALE GENOMIC DNA]</scope>
    <source>
        <strain evidence="3">CRBIP 24.76T</strain>
    </source>
</reference>
<dbReference type="Proteomes" id="UP000009311">
    <property type="component" value="Unassembled WGS sequence"/>
</dbReference>
<dbReference type="InterPro" id="IPR010057">
    <property type="entry name" value="Transcription_activator_Rgg_C"/>
</dbReference>
<feature type="domain" description="HTH-type transcriptional regulator Rgg C-terminal" evidence="1">
    <location>
        <begin position="40"/>
        <end position="202"/>
    </location>
</feature>
<dbReference type="eggNOG" id="COG1396">
    <property type="taxonomic scope" value="Bacteria"/>
</dbReference>
<dbReference type="STRING" id="1423790.BN53_00505"/>
<dbReference type="PATRIC" id="fig|1423790.3.peg.1665"/>
<dbReference type="AlphaFoldDB" id="I7LAD7"/>
<sequence length="218" mass="25661">MDDMNKQEIDELNKTMAGAFYNNDKGKLYSLITIIDKSNLSAKDKQEEILLVQACLQLIKKPNEKPDIELRNKIRDKIFNIPNFNYHKISLFCNFMKFYDLESNKMISRKIIEQNINTTNSKMQIVLLAIIANILAFSLRDGELQEVEYFIKNGDKIKTQPELVFYKSAFYFFKNLINYRLVHDQESYEISKKTKDFLSSIGMVEYSKVLDSLLEKYK</sequence>
<accession>I7LAD7</accession>
<dbReference type="NCBIfam" id="TIGR01716">
    <property type="entry name" value="RGG_Cterm"/>
    <property type="match status" value="1"/>
</dbReference>
<organism evidence="2 3">
    <name type="scientific">Lactobacillus pasteurii DSM 23907 = CRBIP 24.76</name>
    <dbReference type="NCBI Taxonomy" id="1423790"/>
    <lineage>
        <taxon>Bacteria</taxon>
        <taxon>Bacillati</taxon>
        <taxon>Bacillota</taxon>
        <taxon>Bacilli</taxon>
        <taxon>Lactobacillales</taxon>
        <taxon>Lactobacillaceae</taxon>
        <taxon>Lactobacillus</taxon>
    </lineage>
</organism>
<gene>
    <name evidence="2" type="ORF">BN53_00505</name>
</gene>
<evidence type="ECO:0000259" key="1">
    <source>
        <dbReference type="Pfam" id="PF21259"/>
    </source>
</evidence>
<keyword evidence="3" id="KW-1185">Reference proteome</keyword>
<evidence type="ECO:0000313" key="2">
    <source>
        <dbReference type="EMBL" id="CCI84601.1"/>
    </source>
</evidence>
<name>I7LAD7_9LACO</name>
<proteinExistence type="predicted"/>
<dbReference type="RefSeq" id="WP_009559154.1">
    <property type="nucleotide sequence ID" value="NZ_AYZN01000007.1"/>
</dbReference>
<comment type="caution">
    <text evidence="2">The sequence shown here is derived from an EMBL/GenBank/DDBJ whole genome shotgun (WGS) entry which is preliminary data.</text>
</comment>
<dbReference type="EMBL" id="CAKD01000008">
    <property type="protein sequence ID" value="CCI84601.1"/>
    <property type="molecule type" value="Genomic_DNA"/>
</dbReference>
<dbReference type="Pfam" id="PF21259">
    <property type="entry name" value="Rgg_C"/>
    <property type="match status" value="1"/>
</dbReference>
<evidence type="ECO:0000313" key="3">
    <source>
        <dbReference type="Proteomes" id="UP000009311"/>
    </source>
</evidence>
<protein>
    <recommendedName>
        <fullName evidence="1">HTH-type transcriptional regulator Rgg C-terminal domain-containing protein</fullName>
    </recommendedName>
</protein>